<evidence type="ECO:0000313" key="3">
    <source>
        <dbReference type="Proteomes" id="UP000019374"/>
    </source>
</evidence>
<dbReference type="AlphaFoldDB" id="T5AK98"/>
<dbReference type="HOGENOM" id="CLU_038504_1_0_1"/>
<protein>
    <submittedName>
        <fullName evidence="2">Uncharacterized protein</fullName>
    </submittedName>
</protein>
<organism evidence="2 3">
    <name type="scientific">Ophiocordyceps sinensis (strain Co18 / CGMCC 3.14243)</name>
    <name type="common">Yarsagumba caterpillar fungus</name>
    <name type="synonym">Hirsutella sinensis</name>
    <dbReference type="NCBI Taxonomy" id="911162"/>
    <lineage>
        <taxon>Eukaryota</taxon>
        <taxon>Fungi</taxon>
        <taxon>Dikarya</taxon>
        <taxon>Ascomycota</taxon>
        <taxon>Pezizomycotina</taxon>
        <taxon>Sordariomycetes</taxon>
        <taxon>Hypocreomycetidae</taxon>
        <taxon>Hypocreales</taxon>
        <taxon>Ophiocordycipitaceae</taxon>
        <taxon>Ophiocordyceps</taxon>
    </lineage>
</organism>
<gene>
    <name evidence="2" type="ORF">OCS_02130</name>
</gene>
<reference evidence="2 3" key="1">
    <citation type="journal article" date="2013" name="Chin. Sci. Bull.">
        <title>Genome survey uncovers the secrets of sex and lifestyle in caterpillar fungus.</title>
        <authorList>
            <person name="Hu X."/>
            <person name="Zhang Y."/>
            <person name="Xiao G."/>
            <person name="Zheng P."/>
            <person name="Xia Y."/>
            <person name="Zhang X."/>
            <person name="St Leger R.J."/>
            <person name="Liu X."/>
            <person name="Wang C."/>
        </authorList>
    </citation>
    <scope>NUCLEOTIDE SEQUENCE [LARGE SCALE GENOMIC DNA]</scope>
    <source>
        <strain evidence="3">Co18 / CGMCC 3.14243</strain>
        <tissue evidence="2">Fruit-body</tissue>
    </source>
</reference>
<evidence type="ECO:0000313" key="2">
    <source>
        <dbReference type="EMBL" id="EQL02162.1"/>
    </source>
</evidence>
<dbReference type="OrthoDB" id="5593235at2759"/>
<keyword evidence="1" id="KW-1133">Transmembrane helix</keyword>
<evidence type="ECO:0000256" key="1">
    <source>
        <dbReference type="SAM" id="Phobius"/>
    </source>
</evidence>
<accession>T5AK98</accession>
<sequence length="425" mass="47314">MALNSTTLRIVVGVVIIVTIHFCLRQSYCITYIGRLRASNNLATSSRHGRSCPNGTVNGLCGGNALPGVSSWERPAHVTKVMGLIFYGRRQTASILDCYLKRNLVKNGGVLDGVIFLERTKDLADLALLDRLIASEPDYVRLKVDLDKGGYASSYDAIENGVMYVKMDDDIVFIEDTAIKSIVHTKATQPEFFIVSANVVNQIMFSWLHRSFDAVKPYLPDIKASPKAAPDGEWRPSRLPAWEGPDAFDYKAWEAPAGKKHRWLPVRGRKTHILKGTPIAETDYDNGVSWSSWQMAAQMHYSLLENIENDNLARYRFPVWDFQLKRMGIQFVAIMGDDINLAKPLAADDEEYFTVDMPTKLGRPAVADGTGLVAHHAYFPQVDKGAGMWTTDVLDRYRAFALENICTGPMLWTSDGTSGEAAEVV</sequence>
<keyword evidence="1" id="KW-0812">Transmembrane</keyword>
<keyword evidence="1" id="KW-0472">Membrane</keyword>
<feature type="transmembrane region" description="Helical" evidence="1">
    <location>
        <begin position="6"/>
        <end position="24"/>
    </location>
</feature>
<dbReference type="eggNOG" id="ENOG502S3V7">
    <property type="taxonomic scope" value="Eukaryota"/>
</dbReference>
<proteinExistence type="predicted"/>
<dbReference type="Proteomes" id="UP000019374">
    <property type="component" value="Unassembled WGS sequence"/>
</dbReference>
<name>T5AK98_OPHSC</name>
<dbReference type="EMBL" id="KE652343">
    <property type="protein sequence ID" value="EQL02162.1"/>
    <property type="molecule type" value="Genomic_DNA"/>
</dbReference>